<dbReference type="HAMAP" id="MF_00605">
    <property type="entry name" value="TrmD"/>
    <property type="match status" value="1"/>
</dbReference>
<comment type="similarity">
    <text evidence="3 15 17">Belongs to the RNA methyltransferase TrmD family.</text>
</comment>
<comment type="subcellular location">
    <subcellularLocation>
        <location evidence="2 15 17">Cytoplasm</location>
    </subcellularLocation>
</comment>
<evidence type="ECO:0000256" key="16">
    <source>
        <dbReference type="PIRSR" id="PIRSR000386-1"/>
    </source>
</evidence>
<evidence type="ECO:0000313" key="20">
    <source>
        <dbReference type="Proteomes" id="UP000034086"/>
    </source>
</evidence>
<evidence type="ECO:0000256" key="6">
    <source>
        <dbReference type="ARBA" id="ARBA00014679"/>
    </source>
</evidence>
<organism evidence="19 20">
    <name type="scientific">Candidatus Woesebacteria bacterium GW2011_GWE1_45_18</name>
    <dbReference type="NCBI Taxonomy" id="1618598"/>
    <lineage>
        <taxon>Bacteria</taxon>
        <taxon>Candidatus Woeseibacteriota</taxon>
    </lineage>
</organism>
<dbReference type="PIRSF" id="PIRSF000386">
    <property type="entry name" value="tRNA_mtase"/>
    <property type="match status" value="1"/>
</dbReference>
<dbReference type="AlphaFoldDB" id="A0A0G1M353"/>
<evidence type="ECO:0000259" key="18">
    <source>
        <dbReference type="Pfam" id="PF01746"/>
    </source>
</evidence>
<evidence type="ECO:0000256" key="15">
    <source>
        <dbReference type="HAMAP-Rule" id="MF_00605"/>
    </source>
</evidence>
<gene>
    <name evidence="15" type="primary">trmD</name>
    <name evidence="19" type="ORF">UX03_C0030G0010</name>
</gene>
<dbReference type="FunFam" id="3.40.1280.10:FF:000001">
    <property type="entry name" value="tRNA (guanine-N(1)-)-methyltransferase"/>
    <property type="match status" value="1"/>
</dbReference>
<feature type="binding site" evidence="15 16">
    <location>
        <position position="112"/>
    </location>
    <ligand>
        <name>S-adenosyl-L-methionine</name>
        <dbReference type="ChEBI" id="CHEBI:59789"/>
    </ligand>
</feature>
<dbReference type="InterPro" id="IPR023148">
    <property type="entry name" value="tRNA_m1G_MeTrfase_C_sf"/>
</dbReference>
<dbReference type="EC" id="2.1.1.228" evidence="5 15"/>
<dbReference type="Pfam" id="PF01746">
    <property type="entry name" value="tRNA_m1G_MT"/>
    <property type="match status" value="1"/>
</dbReference>
<feature type="domain" description="tRNA methyltransferase TRMD/TRM10-type" evidence="18">
    <location>
        <begin position="1"/>
        <end position="223"/>
    </location>
</feature>
<evidence type="ECO:0000256" key="4">
    <source>
        <dbReference type="ARBA" id="ARBA00011738"/>
    </source>
</evidence>
<dbReference type="InterPro" id="IPR002649">
    <property type="entry name" value="tRNA_m1G_MeTrfase_TrmD"/>
</dbReference>
<dbReference type="GO" id="GO:0052906">
    <property type="term" value="F:tRNA (guanine(37)-N1)-methyltransferase activity"/>
    <property type="evidence" value="ECO:0007669"/>
    <property type="project" value="UniProtKB-UniRule"/>
</dbReference>
<dbReference type="Gene3D" id="3.40.1280.10">
    <property type="match status" value="1"/>
</dbReference>
<evidence type="ECO:0000256" key="2">
    <source>
        <dbReference type="ARBA" id="ARBA00004496"/>
    </source>
</evidence>
<dbReference type="NCBIfam" id="TIGR00088">
    <property type="entry name" value="trmD"/>
    <property type="match status" value="1"/>
</dbReference>
<comment type="function">
    <text evidence="1 15 17">Specifically methylates guanosine-37 in various tRNAs.</text>
</comment>
<evidence type="ECO:0000313" key="19">
    <source>
        <dbReference type="EMBL" id="KKU02589.1"/>
    </source>
</evidence>
<dbReference type="CDD" id="cd18080">
    <property type="entry name" value="TrmD-like"/>
    <property type="match status" value="1"/>
</dbReference>
<dbReference type="Proteomes" id="UP000034086">
    <property type="component" value="Unassembled WGS sequence"/>
</dbReference>
<dbReference type="PANTHER" id="PTHR46417:SF1">
    <property type="entry name" value="TRNA (GUANINE-N(1)-)-METHYLTRANSFERASE"/>
    <property type="match status" value="1"/>
</dbReference>
<proteinExistence type="inferred from homology"/>
<evidence type="ECO:0000256" key="10">
    <source>
        <dbReference type="ARBA" id="ARBA00022691"/>
    </source>
</evidence>
<evidence type="ECO:0000256" key="3">
    <source>
        <dbReference type="ARBA" id="ARBA00007630"/>
    </source>
</evidence>
<feature type="binding site" evidence="15 16">
    <location>
        <begin position="132"/>
        <end position="137"/>
    </location>
    <ligand>
        <name>S-adenosyl-L-methionine</name>
        <dbReference type="ChEBI" id="CHEBI:59789"/>
    </ligand>
</feature>
<evidence type="ECO:0000256" key="11">
    <source>
        <dbReference type="ARBA" id="ARBA00022694"/>
    </source>
</evidence>
<dbReference type="NCBIfam" id="NF000648">
    <property type="entry name" value="PRK00026.1"/>
    <property type="match status" value="1"/>
</dbReference>
<comment type="subunit">
    <text evidence="4 15 17">Homodimer.</text>
</comment>
<sequence length="223" mass="25386">MKIDILTLFPKMFTGPFEESIVKRAMDKGLVEIKIHDLRAWGEGERRTVDDRSYGGGVGMILRVDIIEKAVSELKKGNQSTKVILLDATGKKFTQSMARELSRAEHLILIAGHYEGFDHRVQEHLVDEVISIGDYILTGGEIPAMVVTDAVVRLLPGVLEKKEATDLESFSEKLLEYPQYTRPENYKGWKVPEVLLSGNHKEIERWRKEMALKKTKKVRPDLL</sequence>
<evidence type="ECO:0000256" key="5">
    <source>
        <dbReference type="ARBA" id="ARBA00012807"/>
    </source>
</evidence>
<dbReference type="GO" id="GO:0002939">
    <property type="term" value="P:tRNA N1-guanine methylation"/>
    <property type="evidence" value="ECO:0007669"/>
    <property type="project" value="TreeGrafter"/>
</dbReference>
<dbReference type="PATRIC" id="fig|1618598.3.peg.592"/>
<evidence type="ECO:0000256" key="14">
    <source>
        <dbReference type="ARBA" id="ARBA00047783"/>
    </source>
</evidence>
<dbReference type="InterPro" id="IPR029028">
    <property type="entry name" value="Alpha/beta_knot_MTases"/>
</dbReference>
<protein>
    <recommendedName>
        <fullName evidence="6 15">tRNA (guanine-N(1)-)-methyltransferase</fullName>
        <ecNumber evidence="5 15">2.1.1.228</ecNumber>
    </recommendedName>
    <alternativeName>
        <fullName evidence="12 15">M1G-methyltransferase</fullName>
    </alternativeName>
    <alternativeName>
        <fullName evidence="13 15">tRNA [GM37] methyltransferase</fullName>
    </alternativeName>
</protein>
<evidence type="ECO:0000256" key="17">
    <source>
        <dbReference type="RuleBase" id="RU003464"/>
    </source>
</evidence>
<evidence type="ECO:0000256" key="12">
    <source>
        <dbReference type="ARBA" id="ARBA00029736"/>
    </source>
</evidence>
<evidence type="ECO:0000256" key="7">
    <source>
        <dbReference type="ARBA" id="ARBA00022490"/>
    </source>
</evidence>
<keyword evidence="9 15" id="KW-0808">Transferase</keyword>
<evidence type="ECO:0000256" key="8">
    <source>
        <dbReference type="ARBA" id="ARBA00022603"/>
    </source>
</evidence>
<evidence type="ECO:0000256" key="9">
    <source>
        <dbReference type="ARBA" id="ARBA00022679"/>
    </source>
</evidence>
<keyword evidence="7 15" id="KW-0963">Cytoplasm</keyword>
<keyword evidence="11 15" id="KW-0819">tRNA processing</keyword>
<name>A0A0G1M353_9BACT</name>
<comment type="catalytic activity">
    <reaction evidence="14 15 17">
        <text>guanosine(37) in tRNA + S-adenosyl-L-methionine = N(1)-methylguanosine(37) in tRNA + S-adenosyl-L-homocysteine + H(+)</text>
        <dbReference type="Rhea" id="RHEA:36899"/>
        <dbReference type="Rhea" id="RHEA-COMP:10145"/>
        <dbReference type="Rhea" id="RHEA-COMP:10147"/>
        <dbReference type="ChEBI" id="CHEBI:15378"/>
        <dbReference type="ChEBI" id="CHEBI:57856"/>
        <dbReference type="ChEBI" id="CHEBI:59789"/>
        <dbReference type="ChEBI" id="CHEBI:73542"/>
        <dbReference type="ChEBI" id="CHEBI:74269"/>
        <dbReference type="EC" id="2.1.1.228"/>
    </reaction>
</comment>
<dbReference type="InterPro" id="IPR016009">
    <property type="entry name" value="tRNA_MeTrfase_TRMD/TRM10"/>
</dbReference>
<evidence type="ECO:0000256" key="1">
    <source>
        <dbReference type="ARBA" id="ARBA00002634"/>
    </source>
</evidence>
<comment type="caution">
    <text evidence="19">The sequence shown here is derived from an EMBL/GenBank/DDBJ whole genome shotgun (WGS) entry which is preliminary data.</text>
</comment>
<evidence type="ECO:0000256" key="13">
    <source>
        <dbReference type="ARBA" id="ARBA00033392"/>
    </source>
</evidence>
<keyword evidence="8 15" id="KW-0489">Methyltransferase</keyword>
<dbReference type="InterPro" id="IPR029026">
    <property type="entry name" value="tRNA_m1G_MTases_N"/>
</dbReference>
<dbReference type="GO" id="GO:0005829">
    <property type="term" value="C:cytosol"/>
    <property type="evidence" value="ECO:0007669"/>
    <property type="project" value="TreeGrafter"/>
</dbReference>
<accession>A0A0G1M353</accession>
<dbReference type="PANTHER" id="PTHR46417">
    <property type="entry name" value="TRNA (GUANINE-N(1)-)-METHYLTRANSFERASE"/>
    <property type="match status" value="1"/>
</dbReference>
<keyword evidence="10 15" id="KW-0949">S-adenosyl-L-methionine</keyword>
<dbReference type="EMBL" id="LCKQ01000030">
    <property type="protein sequence ID" value="KKU02589.1"/>
    <property type="molecule type" value="Genomic_DNA"/>
</dbReference>
<dbReference type="Gene3D" id="1.10.1270.20">
    <property type="entry name" value="tRNA(m1g37)methyltransferase, domain 2"/>
    <property type="match status" value="1"/>
</dbReference>
<dbReference type="SUPFAM" id="SSF75217">
    <property type="entry name" value="alpha/beta knot"/>
    <property type="match status" value="1"/>
</dbReference>
<reference evidence="19 20" key="1">
    <citation type="journal article" date="2015" name="Nature">
        <title>rRNA introns, odd ribosomes, and small enigmatic genomes across a large radiation of phyla.</title>
        <authorList>
            <person name="Brown C.T."/>
            <person name="Hug L.A."/>
            <person name="Thomas B.C."/>
            <person name="Sharon I."/>
            <person name="Castelle C.J."/>
            <person name="Singh A."/>
            <person name="Wilkins M.J."/>
            <person name="Williams K.H."/>
            <person name="Banfield J.F."/>
        </authorList>
    </citation>
    <scope>NUCLEOTIDE SEQUENCE [LARGE SCALE GENOMIC DNA]</scope>
</reference>